<evidence type="ECO:0000313" key="1">
    <source>
        <dbReference type="EMBL" id="CAD7433230.1"/>
    </source>
</evidence>
<reference evidence="1" key="1">
    <citation type="submission" date="2020-11" db="EMBL/GenBank/DDBJ databases">
        <authorList>
            <person name="Tran Van P."/>
        </authorList>
    </citation>
    <scope>NUCLEOTIDE SEQUENCE</scope>
</reference>
<name>A0A7R9EFX0_9NEOP</name>
<protein>
    <submittedName>
        <fullName evidence="1">Uncharacterized protein</fullName>
    </submittedName>
</protein>
<dbReference type="AlphaFoldDB" id="A0A7R9EFX0"/>
<proteinExistence type="predicted"/>
<dbReference type="EMBL" id="OB796236">
    <property type="protein sequence ID" value="CAD7433230.1"/>
    <property type="molecule type" value="Genomic_DNA"/>
</dbReference>
<gene>
    <name evidence="1" type="ORF">TMSB3V08_LOCUS9911</name>
</gene>
<organism evidence="1">
    <name type="scientific">Timema monikensis</name>
    <dbReference type="NCBI Taxonomy" id="170555"/>
    <lineage>
        <taxon>Eukaryota</taxon>
        <taxon>Metazoa</taxon>
        <taxon>Ecdysozoa</taxon>
        <taxon>Arthropoda</taxon>
        <taxon>Hexapoda</taxon>
        <taxon>Insecta</taxon>
        <taxon>Pterygota</taxon>
        <taxon>Neoptera</taxon>
        <taxon>Polyneoptera</taxon>
        <taxon>Phasmatodea</taxon>
        <taxon>Timematodea</taxon>
        <taxon>Timematoidea</taxon>
        <taxon>Timematidae</taxon>
        <taxon>Timema</taxon>
    </lineage>
</organism>
<sequence>MLTEDEKTKLLNQTLKEDQQTKLLNHMLKEDQQTKLLNHMLTEDEKTKFLNHMFKEDEQTKLLNHMLKEDQQTQLLNHMLKEDEQTKLLNHMLTEDDQTKLLNHMLKEDQQTKLLNHMIVEENACMFLVSLTLETGEISPTFGAGEISAGWAGPPSTHLKVATAPPLGATSLVSTLTGTCRGVAGLHSYIETFPSTSANVRLLSQPRYNTAWTFRFDRAFEPHRPNCSRDKYGHYDRMNTRRIFRSSYFVDYLKDVRFCSALGHVYVTKTGNRLKPVTFSKSSEIKMTFCRKRRTFNPSRRCPVSPVDSEMCPLSIDQPHHVLLPIRVIRLSTNYANGLGIVIEFRGNGPAFTWRESGKPFSTPPPPVHPTEIRTSIYPSSAVEQVNTTSALANYATEAGENFKCSVETYVTAA</sequence>
<accession>A0A7R9EFX0</accession>